<evidence type="ECO:0000256" key="7">
    <source>
        <dbReference type="ARBA" id="ARBA00023136"/>
    </source>
</evidence>
<dbReference type="InterPro" id="IPR022457">
    <property type="entry name" value="Asp_Ala_antiprt"/>
</dbReference>
<sequence length="560" mass="58474">MHAIKTFLQDTPEAALFLCLALGYAIGKIRIWKLSLGGVAGTLIVAIFVGMAGHITVNEQVKNIAFALFIFTLGYISGPTFFASLNRKSLKYGTFTLIEVAGVLAITAAATLVMQLDPGTAAGLLAGGATESAAVGTATDAIARLDRPAQEISELQANVGTAYSISYICGLIVVVLLSSQIFPLIMRINLREEADKLWRQLGGGSEDAEDQVAAAPDLIGRAFQVRRVAGRTVAALTADLGGHLTIERILRGGKVIAVTDTVVLRAGDQVLVVGPRAAMVPAEDAIGPEIVPGKDLETTLEIDQVVLDHRQDKSSTLGDLEQKLGNRLYVTGVVRADKELPLRPSMPVQRGDTLRLTGAKNDLAEAVPGLGYRLDPGVKADVIYIALGVALGFMIGKIVVPAGNIPMTLGTGGGCLLTGLLFGWFRSRNPKIGQYAPAAADVIKTLGLSVFIAVVGLTSGPQAVELVRKFGWGLPIAGVLMTAVPACVSLLVAWKFMKLPAPLALGAITGQQCSTPGITAVQQVAGNATPLMSYTIVYALSNVALPLLGPIAVAMTEALS</sequence>
<name>A0ABS4QGZ3_9NOCA</name>
<protein>
    <submittedName>
        <fullName evidence="10">Aspartate-alanine antiporter</fullName>
    </submittedName>
</protein>
<evidence type="ECO:0000313" key="11">
    <source>
        <dbReference type="Proteomes" id="UP001519325"/>
    </source>
</evidence>
<dbReference type="Pfam" id="PF02080">
    <property type="entry name" value="TrkA_C"/>
    <property type="match status" value="1"/>
</dbReference>
<evidence type="ECO:0000256" key="6">
    <source>
        <dbReference type="ARBA" id="ARBA00022989"/>
    </source>
</evidence>
<dbReference type="PANTHER" id="PTHR30445:SF9">
    <property type="match status" value="1"/>
</dbReference>
<keyword evidence="5 8" id="KW-0812">Transmembrane</keyword>
<comment type="subcellular location">
    <subcellularLocation>
        <location evidence="1">Cell membrane</location>
        <topology evidence="1">Multi-pass membrane protein</topology>
    </subcellularLocation>
</comment>
<evidence type="ECO:0000313" key="10">
    <source>
        <dbReference type="EMBL" id="MBP2190968.1"/>
    </source>
</evidence>
<evidence type="ECO:0000256" key="5">
    <source>
        <dbReference type="ARBA" id="ARBA00022692"/>
    </source>
</evidence>
<feature type="transmembrane region" description="Helical" evidence="8">
    <location>
        <begin position="446"/>
        <end position="464"/>
    </location>
</feature>
<evidence type="ECO:0000256" key="2">
    <source>
        <dbReference type="ARBA" id="ARBA00009854"/>
    </source>
</evidence>
<dbReference type="SUPFAM" id="SSF116726">
    <property type="entry name" value="TrkA C-terminal domain-like"/>
    <property type="match status" value="1"/>
</dbReference>
<feature type="transmembrane region" description="Helical" evidence="8">
    <location>
        <begin position="38"/>
        <end position="57"/>
    </location>
</feature>
<dbReference type="InterPro" id="IPR006037">
    <property type="entry name" value="RCK_C"/>
</dbReference>
<comment type="caution">
    <text evidence="10">The sequence shown here is derived from an EMBL/GenBank/DDBJ whole genome shotgun (WGS) entry which is preliminary data.</text>
</comment>
<dbReference type="InterPro" id="IPR006512">
    <property type="entry name" value="YidE_YbjL"/>
</dbReference>
<evidence type="ECO:0000259" key="9">
    <source>
        <dbReference type="PROSITE" id="PS51202"/>
    </source>
</evidence>
<dbReference type="InterPro" id="IPR050144">
    <property type="entry name" value="AAE_transporter"/>
</dbReference>
<reference evidence="10 11" key="1">
    <citation type="submission" date="2021-03" db="EMBL/GenBank/DDBJ databases">
        <title>Sequencing the genomes of 1000 actinobacteria strains.</title>
        <authorList>
            <person name="Klenk H.-P."/>
        </authorList>
    </citation>
    <scope>NUCLEOTIDE SEQUENCE [LARGE SCALE GENOMIC DNA]</scope>
    <source>
        <strain evidence="10 11">DSM 45516</strain>
    </source>
</reference>
<dbReference type="RefSeq" id="WP_209891875.1">
    <property type="nucleotide sequence ID" value="NZ_JAGGMR010000001.1"/>
</dbReference>
<dbReference type="PANTHER" id="PTHR30445">
    <property type="entry name" value="K(+)_H(+) ANTIPORTER SUBUNIT KHTT"/>
    <property type="match status" value="1"/>
</dbReference>
<keyword evidence="7 8" id="KW-0472">Membrane</keyword>
<gene>
    <name evidence="10" type="ORF">BJ987_003869</name>
</gene>
<feature type="transmembrane region" description="Helical" evidence="8">
    <location>
        <begin position="405"/>
        <end position="425"/>
    </location>
</feature>
<dbReference type="NCBIfam" id="TIGR01625">
    <property type="entry name" value="YidE_YbjL_dupl"/>
    <property type="match status" value="1"/>
</dbReference>
<feature type="transmembrane region" description="Helical" evidence="8">
    <location>
        <begin position="470"/>
        <end position="494"/>
    </location>
</feature>
<proteinExistence type="inferred from homology"/>
<dbReference type="Gene3D" id="3.30.70.1450">
    <property type="entry name" value="Regulator of K+ conductance, C-terminal domain"/>
    <property type="match status" value="1"/>
</dbReference>
<dbReference type="Proteomes" id="UP001519325">
    <property type="component" value="Unassembled WGS sequence"/>
</dbReference>
<feature type="transmembrane region" description="Helical" evidence="8">
    <location>
        <begin position="382"/>
        <end position="399"/>
    </location>
</feature>
<feature type="transmembrane region" description="Helical" evidence="8">
    <location>
        <begin position="165"/>
        <end position="186"/>
    </location>
</feature>
<organism evidence="10 11">
    <name type="scientific">Nocardia goodfellowii</name>
    <dbReference type="NCBI Taxonomy" id="882446"/>
    <lineage>
        <taxon>Bacteria</taxon>
        <taxon>Bacillati</taxon>
        <taxon>Actinomycetota</taxon>
        <taxon>Actinomycetes</taxon>
        <taxon>Mycobacteriales</taxon>
        <taxon>Nocardiaceae</taxon>
        <taxon>Nocardia</taxon>
    </lineage>
</organism>
<evidence type="ECO:0000256" key="4">
    <source>
        <dbReference type="ARBA" id="ARBA00022475"/>
    </source>
</evidence>
<keyword evidence="4" id="KW-1003">Cell membrane</keyword>
<dbReference type="PROSITE" id="PS51202">
    <property type="entry name" value="RCK_C"/>
    <property type="match status" value="1"/>
</dbReference>
<evidence type="ECO:0000256" key="8">
    <source>
        <dbReference type="SAM" id="Phobius"/>
    </source>
</evidence>
<keyword evidence="3" id="KW-0813">Transport</keyword>
<accession>A0ABS4QGZ3</accession>
<dbReference type="InterPro" id="IPR036721">
    <property type="entry name" value="RCK_C_sf"/>
</dbReference>
<dbReference type="Pfam" id="PF06826">
    <property type="entry name" value="Asp-Al_Ex"/>
    <property type="match status" value="2"/>
</dbReference>
<comment type="similarity">
    <text evidence="2">Belongs to the AAE transporter (TC 2.A.81) family.</text>
</comment>
<feature type="transmembrane region" description="Helical" evidence="8">
    <location>
        <begin position="63"/>
        <end position="83"/>
    </location>
</feature>
<evidence type="ECO:0000256" key="1">
    <source>
        <dbReference type="ARBA" id="ARBA00004651"/>
    </source>
</evidence>
<keyword evidence="6 8" id="KW-1133">Transmembrane helix</keyword>
<evidence type="ECO:0000256" key="3">
    <source>
        <dbReference type="ARBA" id="ARBA00022448"/>
    </source>
</evidence>
<keyword evidence="11" id="KW-1185">Reference proteome</keyword>
<feature type="domain" description="RCK C-terminal" evidence="9">
    <location>
        <begin position="206"/>
        <end position="289"/>
    </location>
</feature>
<dbReference type="EMBL" id="JAGGMR010000001">
    <property type="protein sequence ID" value="MBP2190968.1"/>
    <property type="molecule type" value="Genomic_DNA"/>
</dbReference>
<dbReference type="NCBIfam" id="TIGR03802">
    <property type="entry name" value="Asp_Ala_antiprt"/>
    <property type="match status" value="1"/>
</dbReference>
<feature type="transmembrane region" description="Helical" evidence="8">
    <location>
        <begin position="95"/>
        <end position="116"/>
    </location>
</feature>